<evidence type="ECO:0008006" key="5">
    <source>
        <dbReference type="Google" id="ProtNLM"/>
    </source>
</evidence>
<dbReference type="Proteomes" id="UP000069705">
    <property type="component" value="Unassembled WGS sequence"/>
</dbReference>
<accession>A0A100WXY0</accession>
<evidence type="ECO:0000256" key="1">
    <source>
        <dbReference type="SAM" id="MobiDB-lite"/>
    </source>
</evidence>
<protein>
    <recommendedName>
        <fullName evidence="5">PE-PGRS family protein</fullName>
    </recommendedName>
</protein>
<proteinExistence type="predicted"/>
<sequence length="386" mass="40685">MNSRVSSRVSSGLTACVAVATAGVVAISPVASSTATPPRVVDAQTALMASFKDKDQIALTIIAGERLIDQFVQAPLTPFVLAAQLAGGDNERLFSQIRQIVDSPVYVADPLIEAIAITLPDEFGGGSDHVTNTTDGDGAFMQFRNNELLGLRDAVNAQFAQVLDVDKPWPNENYTAALAAGLQESALRGVNSVVLGTVGLVAVAQAMASGDNLAVYKAVKEYIDAPMWVADPAIEGLAEALPASLGGGTNHDPTDPTGDGALMQFRNKQLIGARDSVRIAAANVLGVRDKVDSTGNVITNNLNRTRSLSAASEESDKPDTDSKVNNLKPHVTSLNAQLDNARDKAQRRTDRAKANVDRVVKKMREAADKTAKKLSPKKAESKGSDD</sequence>
<feature type="signal peptide" evidence="2">
    <location>
        <begin position="1"/>
        <end position="22"/>
    </location>
</feature>
<evidence type="ECO:0000313" key="4">
    <source>
        <dbReference type="Proteomes" id="UP000069705"/>
    </source>
</evidence>
<keyword evidence="2" id="KW-0732">Signal</keyword>
<evidence type="ECO:0000256" key="2">
    <source>
        <dbReference type="SAM" id="SignalP"/>
    </source>
</evidence>
<reference evidence="4" key="2">
    <citation type="submission" date="2016-02" db="EMBL/GenBank/DDBJ databases">
        <title>Draft genome sequence of five rapidly growing Mycobacterium species.</title>
        <authorList>
            <person name="Katahira K."/>
            <person name="Gotou Y."/>
            <person name="Iida K."/>
            <person name="Ogura Y."/>
            <person name="Hayashi T."/>
        </authorList>
    </citation>
    <scope>NUCLEOTIDE SEQUENCE [LARGE SCALE GENOMIC DNA]</scope>
    <source>
        <strain evidence="4">JCM6368</strain>
    </source>
</reference>
<evidence type="ECO:0000313" key="3">
    <source>
        <dbReference type="EMBL" id="GAT06164.1"/>
    </source>
</evidence>
<reference evidence="3 4" key="1">
    <citation type="journal article" date="2016" name="Genome Announc.">
        <title>Draft Genome Sequences of Five Rapidly Growing Mycobacterium Species, M. thermoresistibile, M. fortuitum subsp. acetamidolyticum, M. canariasense, M. brisbanense, and M. novocastrense.</title>
        <authorList>
            <person name="Katahira K."/>
            <person name="Ogura Y."/>
            <person name="Gotoh Y."/>
            <person name="Hayashi T."/>
        </authorList>
    </citation>
    <scope>NUCLEOTIDE SEQUENCE [LARGE SCALE GENOMIC DNA]</scope>
    <source>
        <strain evidence="3 4">JCM6368</strain>
    </source>
</reference>
<dbReference type="EMBL" id="BCSZ01000066">
    <property type="protein sequence ID" value="GAT06164.1"/>
    <property type="molecule type" value="Genomic_DNA"/>
</dbReference>
<gene>
    <name evidence="3" type="ORF">RMCFA_6275</name>
</gene>
<dbReference type="AlphaFoldDB" id="A0A100WXY0"/>
<feature type="region of interest" description="Disordered" evidence="1">
    <location>
        <begin position="305"/>
        <end position="386"/>
    </location>
</feature>
<comment type="caution">
    <text evidence="3">The sequence shown here is derived from an EMBL/GenBank/DDBJ whole genome shotgun (WGS) entry which is preliminary data.</text>
</comment>
<feature type="chain" id="PRO_5038859938" description="PE-PGRS family protein" evidence="2">
    <location>
        <begin position="23"/>
        <end position="386"/>
    </location>
</feature>
<organism evidence="3 4">
    <name type="scientific">Mycolicibacterium fortuitum subsp. acetamidolyticum</name>
    <dbReference type="NCBI Taxonomy" id="144550"/>
    <lineage>
        <taxon>Bacteria</taxon>
        <taxon>Bacillati</taxon>
        <taxon>Actinomycetota</taxon>
        <taxon>Actinomycetes</taxon>
        <taxon>Mycobacteriales</taxon>
        <taxon>Mycobacteriaceae</taxon>
        <taxon>Mycolicibacterium</taxon>
    </lineage>
</organism>
<name>A0A100WXY0_MYCFO</name>
<feature type="compositionally biased region" description="Basic and acidic residues" evidence="1">
    <location>
        <begin position="340"/>
        <end position="386"/>
    </location>
</feature>